<dbReference type="Proteomes" id="UP000540685">
    <property type="component" value="Unassembled WGS sequence"/>
</dbReference>
<proteinExistence type="predicted"/>
<dbReference type="EMBL" id="JACHMP010000001">
    <property type="protein sequence ID" value="MBB5822476.1"/>
    <property type="molecule type" value="Genomic_DNA"/>
</dbReference>
<keyword evidence="2" id="KW-1185">Reference proteome</keyword>
<comment type="caution">
    <text evidence="1">The sequence shown here is derived from an EMBL/GenBank/DDBJ whole genome shotgun (WGS) entry which is preliminary data.</text>
</comment>
<accession>A0A7W9MJB0</accession>
<organism evidence="1 2">
    <name type="scientific">Streptosporangium becharense</name>
    <dbReference type="NCBI Taxonomy" id="1816182"/>
    <lineage>
        <taxon>Bacteria</taxon>
        <taxon>Bacillati</taxon>
        <taxon>Actinomycetota</taxon>
        <taxon>Actinomycetes</taxon>
        <taxon>Streptosporangiales</taxon>
        <taxon>Streptosporangiaceae</taxon>
        <taxon>Streptosporangium</taxon>
    </lineage>
</organism>
<evidence type="ECO:0000313" key="2">
    <source>
        <dbReference type="Proteomes" id="UP000540685"/>
    </source>
</evidence>
<dbReference type="RefSeq" id="WP_311733996.1">
    <property type="nucleotide sequence ID" value="NZ_JACHMP010000001.1"/>
</dbReference>
<dbReference type="AlphaFoldDB" id="A0A7W9MJB0"/>
<reference evidence="1 2" key="1">
    <citation type="submission" date="2020-08" db="EMBL/GenBank/DDBJ databases">
        <title>Sequencing the genomes of 1000 actinobacteria strains.</title>
        <authorList>
            <person name="Klenk H.-P."/>
        </authorList>
    </citation>
    <scope>NUCLEOTIDE SEQUENCE [LARGE SCALE GENOMIC DNA]</scope>
    <source>
        <strain evidence="1 2">DSM 46887</strain>
    </source>
</reference>
<gene>
    <name evidence="1" type="ORF">F4562_005538</name>
</gene>
<protein>
    <submittedName>
        <fullName evidence="1">Uncharacterized protein</fullName>
    </submittedName>
</protein>
<sequence>MSEAPGRRTQMQKVIPPRLLVPYLAGRRTVISGYVYRVQDCSRLTTPALLFAGLDLGFEGSELTAAVPEIYLMRWFARDIDAYVVPYGPHMGGDWNDSPPFAGNGFTTSREHVVPQFHTAPIPIPAGAEIFHVTAGGERPFGRYDGLSWRPAS</sequence>
<evidence type="ECO:0000313" key="1">
    <source>
        <dbReference type="EMBL" id="MBB5822476.1"/>
    </source>
</evidence>
<name>A0A7W9MJB0_9ACTN</name>